<dbReference type="EMBL" id="GBRH01163931">
    <property type="protein sequence ID" value="JAE33965.1"/>
    <property type="molecule type" value="Transcribed_RNA"/>
</dbReference>
<dbReference type="AlphaFoldDB" id="A0A0A9H9T1"/>
<protein>
    <submittedName>
        <fullName evidence="1">Uncharacterized protein</fullName>
    </submittedName>
</protein>
<evidence type="ECO:0000313" key="1">
    <source>
        <dbReference type="EMBL" id="JAE33965.1"/>
    </source>
</evidence>
<sequence>MKLVRATPEFRDGLGVEVGWASNLVCTPLLVSSSSLPLSATRFSS</sequence>
<accession>A0A0A9H9T1</accession>
<organism evidence="1">
    <name type="scientific">Arundo donax</name>
    <name type="common">Giant reed</name>
    <name type="synonym">Donax arundinaceus</name>
    <dbReference type="NCBI Taxonomy" id="35708"/>
    <lineage>
        <taxon>Eukaryota</taxon>
        <taxon>Viridiplantae</taxon>
        <taxon>Streptophyta</taxon>
        <taxon>Embryophyta</taxon>
        <taxon>Tracheophyta</taxon>
        <taxon>Spermatophyta</taxon>
        <taxon>Magnoliopsida</taxon>
        <taxon>Liliopsida</taxon>
        <taxon>Poales</taxon>
        <taxon>Poaceae</taxon>
        <taxon>PACMAD clade</taxon>
        <taxon>Arundinoideae</taxon>
        <taxon>Arundineae</taxon>
        <taxon>Arundo</taxon>
    </lineage>
</organism>
<reference evidence="1" key="2">
    <citation type="journal article" date="2015" name="Data Brief">
        <title>Shoot transcriptome of the giant reed, Arundo donax.</title>
        <authorList>
            <person name="Barrero R.A."/>
            <person name="Guerrero F.D."/>
            <person name="Moolhuijzen P."/>
            <person name="Goolsby J.A."/>
            <person name="Tidwell J."/>
            <person name="Bellgard S.E."/>
            <person name="Bellgard M.I."/>
        </authorList>
    </citation>
    <scope>NUCLEOTIDE SEQUENCE</scope>
    <source>
        <tissue evidence="1">Shoot tissue taken approximately 20 cm above the soil surface</tissue>
    </source>
</reference>
<reference evidence="1" key="1">
    <citation type="submission" date="2014-09" db="EMBL/GenBank/DDBJ databases">
        <authorList>
            <person name="Magalhaes I.L.F."/>
            <person name="Oliveira U."/>
            <person name="Santos F.R."/>
            <person name="Vidigal T.H.D.A."/>
            <person name="Brescovit A.D."/>
            <person name="Santos A.J."/>
        </authorList>
    </citation>
    <scope>NUCLEOTIDE SEQUENCE</scope>
    <source>
        <tissue evidence="1">Shoot tissue taken approximately 20 cm above the soil surface</tissue>
    </source>
</reference>
<name>A0A0A9H9T1_ARUDO</name>
<proteinExistence type="predicted"/>